<evidence type="ECO:0000259" key="3">
    <source>
        <dbReference type="Pfam" id="PF12804"/>
    </source>
</evidence>
<dbReference type="OrthoDB" id="5298793at2"/>
<evidence type="ECO:0000313" key="4">
    <source>
        <dbReference type="EMBL" id="PPE66901.1"/>
    </source>
</evidence>
<dbReference type="SUPFAM" id="SSF53448">
    <property type="entry name" value="Nucleotide-diphospho-sugar transferases"/>
    <property type="match status" value="1"/>
</dbReference>
<dbReference type="PANTHER" id="PTHR43777">
    <property type="entry name" value="MOLYBDENUM COFACTOR CYTIDYLYLTRANSFERASE"/>
    <property type="match status" value="1"/>
</dbReference>
<sequence length="215" mass="22296">MAAAPVVIVLAAGAGSRFEGHGHKLTQALGDTTVLGATLRQVIASRLRLVVVTTSALRDMVKTWVATQDVIVVPAAGPDHGERLGMGYSIAAGVRARGDASGWLVLPGDMPLVKPATLRAVASALTHHAVAFAQYQGQRGHPVAFSAELYSELAVLSGDEGARRILARYPAAAVEVDDPGVLLDIDTRGDLAAAQAQLPPSAGTQAVQREQRLSS</sequence>
<proteinExistence type="predicted"/>
<dbReference type="Gene3D" id="3.90.550.10">
    <property type="entry name" value="Spore Coat Polysaccharide Biosynthesis Protein SpsA, Chain A"/>
    <property type="match status" value="1"/>
</dbReference>
<gene>
    <name evidence="4" type="ORF">C1704_05400</name>
</gene>
<dbReference type="PANTHER" id="PTHR43777:SF1">
    <property type="entry name" value="MOLYBDENUM COFACTOR CYTIDYLYLTRANSFERASE"/>
    <property type="match status" value="1"/>
</dbReference>
<feature type="domain" description="MobA-like NTP transferase" evidence="3">
    <location>
        <begin position="7"/>
        <end position="169"/>
    </location>
</feature>
<dbReference type="RefSeq" id="WP_104301728.1">
    <property type="nucleotide sequence ID" value="NZ_PSNX01000004.1"/>
</dbReference>
<keyword evidence="5" id="KW-1185">Reference proteome</keyword>
<evidence type="ECO:0000313" key="5">
    <source>
        <dbReference type="Proteomes" id="UP000238605"/>
    </source>
</evidence>
<dbReference type="InterPro" id="IPR025877">
    <property type="entry name" value="MobA-like_NTP_Trfase"/>
</dbReference>
<reference evidence="4 5" key="1">
    <citation type="submission" date="2018-02" db="EMBL/GenBank/DDBJ databases">
        <title>Reclassifiation of [Polyangium] brachysporum DSM 7029 as Guopingzhaonella breviflexa gen. nov., sp. nov., a member of the family Comamonadaceae.</title>
        <authorList>
            <person name="Tang B."/>
        </authorList>
    </citation>
    <scope>NUCLEOTIDE SEQUENCE [LARGE SCALE GENOMIC DNA]</scope>
    <source>
        <strain evidence="4 5">BCRC 80649</strain>
    </source>
</reference>
<keyword evidence="1" id="KW-0460">Magnesium</keyword>
<feature type="region of interest" description="Disordered" evidence="2">
    <location>
        <begin position="196"/>
        <end position="215"/>
    </location>
</feature>
<evidence type="ECO:0000256" key="1">
    <source>
        <dbReference type="ARBA" id="ARBA00022842"/>
    </source>
</evidence>
<protein>
    <submittedName>
        <fullName evidence="4">Molybdopterin-guanine dinucleotide biosynthesis protein MobA</fullName>
    </submittedName>
</protein>
<dbReference type="Pfam" id="PF12804">
    <property type="entry name" value="NTP_transf_3"/>
    <property type="match status" value="1"/>
</dbReference>
<organism evidence="4 5">
    <name type="scientific">Caldimonas caldifontis</name>
    <dbReference type="NCBI Taxonomy" id="1452508"/>
    <lineage>
        <taxon>Bacteria</taxon>
        <taxon>Pseudomonadati</taxon>
        <taxon>Pseudomonadota</taxon>
        <taxon>Betaproteobacteria</taxon>
        <taxon>Burkholderiales</taxon>
        <taxon>Sphaerotilaceae</taxon>
        <taxon>Caldimonas</taxon>
    </lineage>
</organism>
<accession>A0A2S5SVX3</accession>
<dbReference type="Proteomes" id="UP000238605">
    <property type="component" value="Unassembled WGS sequence"/>
</dbReference>
<dbReference type="GO" id="GO:0016779">
    <property type="term" value="F:nucleotidyltransferase activity"/>
    <property type="evidence" value="ECO:0007669"/>
    <property type="project" value="UniProtKB-ARBA"/>
</dbReference>
<name>A0A2S5SVX3_9BURK</name>
<dbReference type="CDD" id="cd04182">
    <property type="entry name" value="GT_2_like_f"/>
    <property type="match status" value="1"/>
</dbReference>
<dbReference type="EMBL" id="PSNX01000004">
    <property type="protein sequence ID" value="PPE66901.1"/>
    <property type="molecule type" value="Genomic_DNA"/>
</dbReference>
<evidence type="ECO:0000256" key="2">
    <source>
        <dbReference type="SAM" id="MobiDB-lite"/>
    </source>
</evidence>
<comment type="caution">
    <text evidence="4">The sequence shown here is derived from an EMBL/GenBank/DDBJ whole genome shotgun (WGS) entry which is preliminary data.</text>
</comment>
<dbReference type="AlphaFoldDB" id="A0A2S5SVX3"/>
<dbReference type="InterPro" id="IPR029044">
    <property type="entry name" value="Nucleotide-diphossugar_trans"/>
</dbReference>